<organism evidence="2 3">
    <name type="scientific">Clavibacter michiganensis</name>
    <dbReference type="NCBI Taxonomy" id="28447"/>
    <lineage>
        <taxon>Bacteria</taxon>
        <taxon>Bacillati</taxon>
        <taxon>Actinomycetota</taxon>
        <taxon>Actinomycetes</taxon>
        <taxon>Micrococcales</taxon>
        <taxon>Microbacteriaceae</taxon>
        <taxon>Clavibacter</taxon>
    </lineage>
</organism>
<evidence type="ECO:0000313" key="2">
    <source>
        <dbReference type="EMBL" id="OUE08173.1"/>
    </source>
</evidence>
<name>A0A251XSD0_9MICO</name>
<protein>
    <submittedName>
        <fullName evidence="2">Uncharacterized protein</fullName>
    </submittedName>
</protein>
<gene>
    <name evidence="2" type="ORF">CMsap09_04425</name>
</gene>
<keyword evidence="1" id="KW-0812">Transmembrane</keyword>
<dbReference type="AlphaFoldDB" id="A0A251XSD0"/>
<proteinExistence type="predicted"/>
<accession>A0A251XSD0</accession>
<reference evidence="2 3" key="1">
    <citation type="submission" date="2016-08" db="EMBL/GenBank/DDBJ databases">
        <title>Genome sequence of Clavibacter michiganensis spp. strain CASJ009.</title>
        <authorList>
            <person name="Thapa S.P."/>
            <person name="Coaker G."/>
        </authorList>
    </citation>
    <scope>NUCLEOTIDE SEQUENCE [LARGE SCALE GENOMIC DNA]</scope>
    <source>
        <strain evidence="2">CASJ009</strain>
    </source>
</reference>
<dbReference type="Proteomes" id="UP000195106">
    <property type="component" value="Unassembled WGS sequence"/>
</dbReference>
<sequence length="112" mass="11191">MLTNFSLGHGVSIAVPSASGERADAAVSASLIGAGWERGPGVYVSFDKTDQEALSAGVGAALGVAICAAGPVACGIATVVIAAAAVYVVKRGLCSGRRELRIYASTLQGRRV</sequence>
<comment type="caution">
    <text evidence="2">The sequence shown here is derived from an EMBL/GenBank/DDBJ whole genome shotgun (WGS) entry which is preliminary data.</text>
</comment>
<evidence type="ECO:0000256" key="1">
    <source>
        <dbReference type="SAM" id="Phobius"/>
    </source>
</evidence>
<keyword evidence="1" id="KW-0472">Membrane</keyword>
<feature type="transmembrane region" description="Helical" evidence="1">
    <location>
        <begin position="60"/>
        <end position="89"/>
    </location>
</feature>
<keyword evidence="1" id="KW-1133">Transmembrane helix</keyword>
<dbReference type="EMBL" id="MDHJ01000001">
    <property type="protein sequence ID" value="OUE08173.1"/>
    <property type="molecule type" value="Genomic_DNA"/>
</dbReference>
<evidence type="ECO:0000313" key="3">
    <source>
        <dbReference type="Proteomes" id="UP000195106"/>
    </source>
</evidence>